<dbReference type="SUPFAM" id="SSF46689">
    <property type="entry name" value="Homeodomain-like"/>
    <property type="match status" value="1"/>
</dbReference>
<dbReference type="PROSITE" id="PS50977">
    <property type="entry name" value="HTH_TETR_2"/>
    <property type="match status" value="1"/>
</dbReference>
<reference evidence="8" key="1">
    <citation type="journal article" date="2019" name="Int. J. Syst. Evol. Microbiol.">
        <title>The Global Catalogue of Microorganisms (GCM) 10K type strain sequencing project: providing services to taxonomists for standard genome sequencing and annotation.</title>
        <authorList>
            <consortium name="The Broad Institute Genomics Platform"/>
            <consortium name="The Broad Institute Genome Sequencing Center for Infectious Disease"/>
            <person name="Wu L."/>
            <person name="Ma J."/>
        </authorList>
    </citation>
    <scope>NUCLEOTIDE SEQUENCE [LARGE SCALE GENOMIC DNA]</scope>
    <source>
        <strain evidence="8">CCUG 50213</strain>
    </source>
</reference>
<dbReference type="RefSeq" id="WP_343960917.1">
    <property type="nucleotide sequence ID" value="NZ_BAAAKZ010000010.1"/>
</dbReference>
<keyword evidence="1" id="KW-0805">Transcription regulation</keyword>
<dbReference type="InterPro" id="IPR001647">
    <property type="entry name" value="HTH_TetR"/>
</dbReference>
<dbReference type="PANTHER" id="PTHR30055">
    <property type="entry name" value="HTH-TYPE TRANSCRIPTIONAL REGULATOR RUTR"/>
    <property type="match status" value="1"/>
</dbReference>
<dbReference type="Proteomes" id="UP001597181">
    <property type="component" value="Unassembled WGS sequence"/>
</dbReference>
<dbReference type="InterPro" id="IPR009057">
    <property type="entry name" value="Homeodomain-like_sf"/>
</dbReference>
<organism evidence="7 8">
    <name type="scientific">Leucobacter albus</name>
    <dbReference type="NCBI Taxonomy" id="272210"/>
    <lineage>
        <taxon>Bacteria</taxon>
        <taxon>Bacillati</taxon>
        <taxon>Actinomycetota</taxon>
        <taxon>Actinomycetes</taxon>
        <taxon>Micrococcales</taxon>
        <taxon>Microbacteriaceae</taxon>
        <taxon>Leucobacter</taxon>
    </lineage>
</organism>
<feature type="domain" description="HTH tetR-type" evidence="6">
    <location>
        <begin position="19"/>
        <end position="78"/>
    </location>
</feature>
<evidence type="ECO:0000256" key="4">
    <source>
        <dbReference type="PROSITE-ProRule" id="PRU00335"/>
    </source>
</evidence>
<dbReference type="Pfam" id="PF00440">
    <property type="entry name" value="TetR_N"/>
    <property type="match status" value="1"/>
</dbReference>
<dbReference type="Gene3D" id="1.10.357.10">
    <property type="entry name" value="Tetracycline Repressor, domain 2"/>
    <property type="match status" value="1"/>
</dbReference>
<evidence type="ECO:0000256" key="3">
    <source>
        <dbReference type="ARBA" id="ARBA00023163"/>
    </source>
</evidence>
<evidence type="ECO:0000256" key="5">
    <source>
        <dbReference type="SAM" id="MobiDB-lite"/>
    </source>
</evidence>
<dbReference type="PRINTS" id="PR00455">
    <property type="entry name" value="HTHTETR"/>
</dbReference>
<dbReference type="InterPro" id="IPR036271">
    <property type="entry name" value="Tet_transcr_reg_TetR-rel_C_sf"/>
</dbReference>
<feature type="region of interest" description="Disordered" evidence="5">
    <location>
        <begin position="204"/>
        <end position="227"/>
    </location>
</feature>
<comment type="caution">
    <text evidence="7">The sequence shown here is derived from an EMBL/GenBank/DDBJ whole genome shotgun (WGS) entry which is preliminary data.</text>
</comment>
<dbReference type="InterPro" id="IPR050109">
    <property type="entry name" value="HTH-type_TetR-like_transc_reg"/>
</dbReference>
<keyword evidence="3" id="KW-0804">Transcription</keyword>
<evidence type="ECO:0000313" key="7">
    <source>
        <dbReference type="EMBL" id="MFD1202362.1"/>
    </source>
</evidence>
<evidence type="ECO:0000259" key="6">
    <source>
        <dbReference type="PROSITE" id="PS50977"/>
    </source>
</evidence>
<gene>
    <name evidence="7" type="ORF">ACFQ3U_10705</name>
</gene>
<dbReference type="EMBL" id="JBHTLY010000004">
    <property type="protein sequence ID" value="MFD1202362.1"/>
    <property type="molecule type" value="Genomic_DNA"/>
</dbReference>
<dbReference type="PANTHER" id="PTHR30055:SF234">
    <property type="entry name" value="HTH-TYPE TRANSCRIPTIONAL REGULATOR BETI"/>
    <property type="match status" value="1"/>
</dbReference>
<evidence type="ECO:0000256" key="2">
    <source>
        <dbReference type="ARBA" id="ARBA00023125"/>
    </source>
</evidence>
<keyword evidence="2 4" id="KW-0238">DNA-binding</keyword>
<evidence type="ECO:0000313" key="8">
    <source>
        <dbReference type="Proteomes" id="UP001597181"/>
    </source>
</evidence>
<feature type="DNA-binding region" description="H-T-H motif" evidence="4">
    <location>
        <begin position="41"/>
        <end position="60"/>
    </location>
</feature>
<sequence length="227" mass="24484">MTSENTEGAPLRGRAREAQGNDSAILRAAREVFSEWGWGAPMSEVAARANTGVASIYRRYPSKTDLVNAIRVIALRLICELAEDCVSAPADAVESAQSPSAIERFLKRHIAEANGPLMPLLGRPVGSTPEIDALAARLELALAAVIAVDRELGLVPEHYGPGDLMLTITHLRPALTVPRERANEIHLRELDYVLAGLRAFAESGAEPAGEPSSWDEWMALNNADGRE</sequence>
<dbReference type="SUPFAM" id="SSF48498">
    <property type="entry name" value="Tetracyclin repressor-like, C-terminal domain"/>
    <property type="match status" value="1"/>
</dbReference>
<proteinExistence type="predicted"/>
<protein>
    <submittedName>
        <fullName evidence="7">Helix-turn-helix domain-containing protein</fullName>
    </submittedName>
</protein>
<name>A0ABW3TSH9_9MICO</name>
<keyword evidence="8" id="KW-1185">Reference proteome</keyword>
<evidence type="ECO:0000256" key="1">
    <source>
        <dbReference type="ARBA" id="ARBA00023015"/>
    </source>
</evidence>
<accession>A0ABW3TSH9</accession>